<dbReference type="InterPro" id="IPR003593">
    <property type="entry name" value="AAA+_ATPase"/>
</dbReference>
<protein>
    <submittedName>
        <fullName evidence="8">Multidrug ABC transporter ATP-binding protein</fullName>
    </submittedName>
</protein>
<dbReference type="SMART" id="SM00382">
    <property type="entry name" value="AAA"/>
    <property type="match status" value="1"/>
</dbReference>
<dbReference type="InterPro" id="IPR017871">
    <property type="entry name" value="ABC_transporter-like_CS"/>
</dbReference>
<evidence type="ECO:0000313" key="8">
    <source>
        <dbReference type="EMBL" id="BDI34517.1"/>
    </source>
</evidence>
<dbReference type="FunFam" id="3.40.50.300:FF:000287">
    <property type="entry name" value="Multidrug ABC transporter ATP-binding protein"/>
    <property type="match status" value="1"/>
</dbReference>
<dbReference type="SUPFAM" id="SSF52540">
    <property type="entry name" value="P-loop containing nucleoside triphosphate hydrolases"/>
    <property type="match status" value="1"/>
</dbReference>
<dbReference type="KEGG" id="ccot:CCAX7_65680"/>
<dbReference type="AlphaFoldDB" id="A0A402CRD6"/>
<proteinExistence type="predicted"/>
<dbReference type="CDD" id="cd18550">
    <property type="entry name" value="ABC_6TM_exporter_like"/>
    <property type="match status" value="1"/>
</dbReference>
<accession>A0A402CRD6</accession>
<keyword evidence="5 8" id="KW-0067">ATP-binding</keyword>
<dbReference type="Gene3D" id="1.20.1560.10">
    <property type="entry name" value="ABC transporter type 1, transmembrane domain"/>
    <property type="match status" value="1"/>
</dbReference>
<keyword evidence="9" id="KW-1185">Reference proteome</keyword>
<dbReference type="InterPro" id="IPR036640">
    <property type="entry name" value="ABC1_TM_sf"/>
</dbReference>
<dbReference type="Pfam" id="PF00664">
    <property type="entry name" value="ABC_membrane"/>
    <property type="match status" value="1"/>
</dbReference>
<gene>
    <name evidence="8" type="ORF">CCAX7_65680</name>
</gene>
<keyword evidence="2" id="KW-0813">Transport</keyword>
<dbReference type="PANTHER" id="PTHR43394:SF1">
    <property type="entry name" value="ATP-BINDING CASSETTE SUB-FAMILY B MEMBER 10, MITOCHONDRIAL"/>
    <property type="match status" value="1"/>
</dbReference>
<dbReference type="RefSeq" id="WP_119320281.1">
    <property type="nucleotide sequence ID" value="NZ_AP025739.1"/>
</dbReference>
<dbReference type="GO" id="GO:0015421">
    <property type="term" value="F:ABC-type oligopeptide transporter activity"/>
    <property type="evidence" value="ECO:0007669"/>
    <property type="project" value="TreeGrafter"/>
</dbReference>
<dbReference type="GO" id="GO:0005524">
    <property type="term" value="F:ATP binding"/>
    <property type="evidence" value="ECO:0007669"/>
    <property type="project" value="UniProtKB-KW"/>
</dbReference>
<keyword evidence="6" id="KW-1133">Transmembrane helix</keyword>
<dbReference type="GO" id="GO:0016887">
    <property type="term" value="F:ATP hydrolysis activity"/>
    <property type="evidence" value="ECO:0007669"/>
    <property type="project" value="InterPro"/>
</dbReference>
<dbReference type="InterPro" id="IPR039421">
    <property type="entry name" value="Type_1_exporter"/>
</dbReference>
<dbReference type="GO" id="GO:0005886">
    <property type="term" value="C:plasma membrane"/>
    <property type="evidence" value="ECO:0007669"/>
    <property type="project" value="UniProtKB-SubCell"/>
</dbReference>
<dbReference type="PROSITE" id="PS50929">
    <property type="entry name" value="ABC_TM1F"/>
    <property type="match status" value="1"/>
</dbReference>
<dbReference type="OrthoDB" id="9806127at2"/>
<dbReference type="SUPFAM" id="SSF90123">
    <property type="entry name" value="ABC transporter transmembrane region"/>
    <property type="match status" value="1"/>
</dbReference>
<keyword evidence="4" id="KW-0547">Nucleotide-binding</keyword>
<dbReference type="InterPro" id="IPR011527">
    <property type="entry name" value="ABC1_TM_dom"/>
</dbReference>
<dbReference type="InterPro" id="IPR027417">
    <property type="entry name" value="P-loop_NTPase"/>
</dbReference>
<dbReference type="PROSITE" id="PS50893">
    <property type="entry name" value="ABC_TRANSPORTER_2"/>
    <property type="match status" value="1"/>
</dbReference>
<dbReference type="InterPro" id="IPR003439">
    <property type="entry name" value="ABC_transporter-like_ATP-bd"/>
</dbReference>
<evidence type="ECO:0000313" key="9">
    <source>
        <dbReference type="Proteomes" id="UP000287394"/>
    </source>
</evidence>
<dbReference type="Pfam" id="PF00005">
    <property type="entry name" value="ABC_tran"/>
    <property type="match status" value="1"/>
</dbReference>
<dbReference type="PROSITE" id="PS00211">
    <property type="entry name" value="ABC_TRANSPORTER_1"/>
    <property type="match status" value="1"/>
</dbReference>
<evidence type="ECO:0000256" key="3">
    <source>
        <dbReference type="ARBA" id="ARBA00022692"/>
    </source>
</evidence>
<evidence type="ECO:0000256" key="7">
    <source>
        <dbReference type="ARBA" id="ARBA00023136"/>
    </source>
</evidence>
<sequence length="598" mass="64947">MTQDIGAFDTRRTLRRVIGLFSSYRPQIWLTVAGVTCSAALGLLPPLFLKVIVNQGILPRNMSVVTRYSAYTILAVLAGMGVTMLYNYVSIQVGQKIMRDLRRKLFAHLQAMPLRFFTETRTGEIQSRISSDVGGVQGVVSDTATTVLSHTAIVLSTVGAMLALDWRLTLFSMGTLPLFALIAAKVGRIGRTIKRDAQEQTALLTAATQEMLSVSGILLTKTTGRQGLTLEKFDRENDALTTLLIKQSLLTRYFYDRIGVILSLTPILVYWMAGYLMIGHGAREISLGGIVAFTALQSRLFFPLAALLNIQVQLTSTLALFDRIFEYLDLKPEIADAPEIANGAAQPIVGAVEFDGVTFRYKAGQEKPTLADVSFSAQPGQLIALVGHSGAGKSTMTYLLARLYDVSSGAVRIDGADVRNIPLASLGASIGFVTQETFLLHDTIRENLRFGDPDATDEQIAEAAKAAAIHDHILTLPDRYETIVGERGYKLSGGEKQRIAIARAILKNPRILVLDEATSELDTHSEQAIHAALTPLMRGRTTIAIAHRLSTILAADQILVMDSGRIVERGTHDTLLAAGGRYAKLFAAQYENGAAAAR</sequence>
<evidence type="ECO:0000256" key="6">
    <source>
        <dbReference type="ARBA" id="ARBA00022989"/>
    </source>
</evidence>
<organism evidence="8 9">
    <name type="scientific">Capsulimonas corticalis</name>
    <dbReference type="NCBI Taxonomy" id="2219043"/>
    <lineage>
        <taxon>Bacteria</taxon>
        <taxon>Bacillati</taxon>
        <taxon>Armatimonadota</taxon>
        <taxon>Armatimonadia</taxon>
        <taxon>Capsulimonadales</taxon>
        <taxon>Capsulimonadaceae</taxon>
        <taxon>Capsulimonas</taxon>
    </lineage>
</organism>
<evidence type="ECO:0000256" key="5">
    <source>
        <dbReference type="ARBA" id="ARBA00022840"/>
    </source>
</evidence>
<keyword evidence="3" id="KW-0812">Transmembrane</keyword>
<dbReference type="Proteomes" id="UP000287394">
    <property type="component" value="Chromosome"/>
</dbReference>
<name>A0A402CRD6_9BACT</name>
<comment type="subcellular location">
    <subcellularLocation>
        <location evidence="1">Cell membrane</location>
        <topology evidence="1">Multi-pass membrane protein</topology>
    </subcellularLocation>
</comment>
<keyword evidence="7" id="KW-0472">Membrane</keyword>
<evidence type="ECO:0000256" key="2">
    <source>
        <dbReference type="ARBA" id="ARBA00022448"/>
    </source>
</evidence>
<evidence type="ECO:0000256" key="1">
    <source>
        <dbReference type="ARBA" id="ARBA00004651"/>
    </source>
</evidence>
<dbReference type="Gene3D" id="3.40.50.300">
    <property type="entry name" value="P-loop containing nucleotide triphosphate hydrolases"/>
    <property type="match status" value="1"/>
</dbReference>
<reference evidence="8 9" key="1">
    <citation type="journal article" date="2019" name="Int. J. Syst. Evol. Microbiol.">
        <title>Capsulimonas corticalis gen. nov., sp. nov., an aerobic capsulated bacterium, of a novel bacterial order, Capsulimonadales ord. nov., of the class Armatimonadia of the phylum Armatimonadetes.</title>
        <authorList>
            <person name="Li J."/>
            <person name="Kudo C."/>
            <person name="Tonouchi A."/>
        </authorList>
    </citation>
    <scope>NUCLEOTIDE SEQUENCE [LARGE SCALE GENOMIC DNA]</scope>
    <source>
        <strain evidence="8 9">AX-7</strain>
    </source>
</reference>
<dbReference type="PANTHER" id="PTHR43394">
    <property type="entry name" value="ATP-DEPENDENT PERMEASE MDL1, MITOCHONDRIAL"/>
    <property type="match status" value="1"/>
</dbReference>
<dbReference type="EMBL" id="AP025739">
    <property type="protein sequence ID" value="BDI34517.1"/>
    <property type="molecule type" value="Genomic_DNA"/>
</dbReference>
<evidence type="ECO:0000256" key="4">
    <source>
        <dbReference type="ARBA" id="ARBA00022741"/>
    </source>
</evidence>